<evidence type="ECO:0000256" key="1">
    <source>
        <dbReference type="ARBA" id="ARBA00004496"/>
    </source>
</evidence>
<dbReference type="STRING" id="502025.Hoch_1314"/>
<dbReference type="Proteomes" id="UP000001880">
    <property type="component" value="Chromosome"/>
</dbReference>
<proteinExistence type="inferred from homology"/>
<dbReference type="Gene3D" id="1.10.520.30">
    <property type="entry name" value="AF1862-like domain"/>
    <property type="match status" value="1"/>
</dbReference>
<reference evidence="7 8" key="1">
    <citation type="journal article" date="2010" name="Stand. Genomic Sci.">
        <title>Complete genome sequence of Haliangium ochraceum type strain (SMP-2).</title>
        <authorList>
            <consortium name="US DOE Joint Genome Institute (JGI-PGF)"/>
            <person name="Ivanova N."/>
            <person name="Daum C."/>
            <person name="Lang E."/>
            <person name="Abt B."/>
            <person name="Kopitz M."/>
            <person name="Saunders E."/>
            <person name="Lapidus A."/>
            <person name="Lucas S."/>
            <person name="Glavina Del Rio T."/>
            <person name="Nolan M."/>
            <person name="Tice H."/>
            <person name="Copeland A."/>
            <person name="Cheng J.F."/>
            <person name="Chen F."/>
            <person name="Bruce D."/>
            <person name="Goodwin L."/>
            <person name="Pitluck S."/>
            <person name="Mavromatis K."/>
            <person name="Pati A."/>
            <person name="Mikhailova N."/>
            <person name="Chen A."/>
            <person name="Palaniappan K."/>
            <person name="Land M."/>
            <person name="Hauser L."/>
            <person name="Chang Y.J."/>
            <person name="Jeffries C.D."/>
            <person name="Detter J.C."/>
            <person name="Brettin T."/>
            <person name="Rohde M."/>
            <person name="Goker M."/>
            <person name="Bristow J."/>
            <person name="Markowitz V."/>
            <person name="Eisen J.A."/>
            <person name="Hugenholtz P."/>
            <person name="Kyrpides N.C."/>
            <person name="Klenk H.P."/>
        </authorList>
    </citation>
    <scope>NUCLEOTIDE SEQUENCE [LARGE SCALE GENOMIC DNA]</scope>
    <source>
        <strain evidence="8">DSM 14365 / CIP 107738 / JCM 11303 / AJ 13395 / SMP-2</strain>
    </source>
</reference>
<dbReference type="HOGENOM" id="CLU_120836_1_0_7"/>
<evidence type="ECO:0000256" key="3">
    <source>
        <dbReference type="ARBA" id="ARBA00022490"/>
    </source>
</evidence>
<evidence type="ECO:0000313" key="7">
    <source>
        <dbReference type="EMBL" id="ACY13872.1"/>
    </source>
</evidence>
<dbReference type="AlphaFoldDB" id="D0LTH7"/>
<dbReference type="RefSeq" id="WP_012826481.1">
    <property type="nucleotide sequence ID" value="NC_013440.1"/>
</dbReference>
<comment type="subcellular location">
    <subcellularLocation>
        <location evidence="1">Cytoplasm</location>
    </subcellularLocation>
</comment>
<dbReference type="KEGG" id="hoh:Hoch_1314"/>
<dbReference type="GO" id="GO:0051607">
    <property type="term" value="P:defense response to virus"/>
    <property type="evidence" value="ECO:0007669"/>
    <property type="project" value="UniProtKB-KW"/>
</dbReference>
<dbReference type="NCBIfam" id="TIGR01881">
    <property type="entry name" value="cas_Cmr5"/>
    <property type="match status" value="1"/>
</dbReference>
<dbReference type="InterPro" id="IPR023101">
    <property type="entry name" value="AF1862-like_dom_sf"/>
</dbReference>
<evidence type="ECO:0000256" key="4">
    <source>
        <dbReference type="ARBA" id="ARBA00023118"/>
    </source>
</evidence>
<evidence type="ECO:0000256" key="2">
    <source>
        <dbReference type="ARBA" id="ARBA00006161"/>
    </source>
</evidence>
<evidence type="ECO:0000256" key="6">
    <source>
        <dbReference type="SAM" id="MobiDB-lite"/>
    </source>
</evidence>
<dbReference type="EMBL" id="CP001804">
    <property type="protein sequence ID" value="ACY13872.1"/>
    <property type="molecule type" value="Genomic_DNA"/>
</dbReference>
<dbReference type="InterPro" id="IPR010160">
    <property type="entry name" value="CRISPR-assoc_prot_Cmr5"/>
</dbReference>
<dbReference type="GO" id="GO:0005737">
    <property type="term" value="C:cytoplasm"/>
    <property type="evidence" value="ECO:0007669"/>
    <property type="project" value="UniProtKB-SubCell"/>
</dbReference>
<evidence type="ECO:0000313" key="8">
    <source>
        <dbReference type="Proteomes" id="UP000001880"/>
    </source>
</evidence>
<sequence>MSDSPCTIEQQRAADALSRIHELRDQRDCGNYRSYAERLPAQIVTNGLGQALAMLRSRYTEDDQPPRQARDGARRQRGRDHDDPLADREPSNARDEVAYRYLFQHVGGWLCRDHASAPYRGVALNALLMKLSTCDQDTYVRAHAEALAYLNWLKKFARAFLSASKDEP</sequence>
<comment type="similarity">
    <text evidence="2">Belongs to the CRISPR system Cmr5 family.</text>
</comment>
<organism evidence="7 8">
    <name type="scientific">Haliangium ochraceum (strain DSM 14365 / JCM 11303 / SMP-2)</name>
    <dbReference type="NCBI Taxonomy" id="502025"/>
    <lineage>
        <taxon>Bacteria</taxon>
        <taxon>Pseudomonadati</taxon>
        <taxon>Myxococcota</taxon>
        <taxon>Polyangia</taxon>
        <taxon>Haliangiales</taxon>
        <taxon>Kofleriaceae</taxon>
        <taxon>Haliangium</taxon>
    </lineage>
</organism>
<dbReference type="OrthoDB" id="9795385at2"/>
<dbReference type="eggNOG" id="COG3337">
    <property type="taxonomic scope" value="Bacteria"/>
</dbReference>
<name>D0LTH7_HALO1</name>
<feature type="region of interest" description="Disordered" evidence="6">
    <location>
        <begin position="57"/>
        <end position="91"/>
    </location>
</feature>
<keyword evidence="8" id="KW-1185">Reference proteome</keyword>
<keyword evidence="3" id="KW-0963">Cytoplasm</keyword>
<keyword evidence="4" id="KW-0051">Antiviral defense</keyword>
<feature type="compositionally biased region" description="Basic and acidic residues" evidence="6">
    <location>
        <begin position="58"/>
        <end position="91"/>
    </location>
</feature>
<accession>D0LTH7</accession>
<dbReference type="SUPFAM" id="SSF158568">
    <property type="entry name" value="AF1862-like"/>
    <property type="match status" value="1"/>
</dbReference>
<evidence type="ECO:0000256" key="5">
    <source>
        <dbReference type="ARBA" id="ARBA00030001"/>
    </source>
</evidence>
<protein>
    <recommendedName>
        <fullName evidence="5">CRISPR type III-B/RAMP module-associated protein Cmr5</fullName>
    </recommendedName>
</protein>
<gene>
    <name evidence="7" type="ordered locus">Hoch_1314</name>
</gene>
<dbReference type="Pfam" id="PF09701">
    <property type="entry name" value="Cas_Cmr5"/>
    <property type="match status" value="1"/>
</dbReference>